<evidence type="ECO:0000313" key="10">
    <source>
        <dbReference type="Proteomes" id="UP000515158"/>
    </source>
</evidence>
<dbReference type="GeneID" id="117643471"/>
<dbReference type="OrthoDB" id="10636564at2759"/>
<dbReference type="KEGG" id="tpal:117643471"/>
<evidence type="ECO:0000256" key="1">
    <source>
        <dbReference type="ARBA" id="ARBA00004651"/>
    </source>
</evidence>
<keyword evidence="3 8" id="KW-0812">Transmembrane</keyword>
<evidence type="ECO:0000256" key="4">
    <source>
        <dbReference type="ARBA" id="ARBA00022989"/>
    </source>
</evidence>
<keyword evidence="6" id="KW-0675">Receptor</keyword>
<proteinExistence type="predicted"/>
<dbReference type="Proteomes" id="UP000515158">
    <property type="component" value="Unplaced"/>
</dbReference>
<dbReference type="AlphaFoldDB" id="A0A6P8YEY4"/>
<organism evidence="11">
    <name type="scientific">Thrips palmi</name>
    <name type="common">Melon thrips</name>
    <dbReference type="NCBI Taxonomy" id="161013"/>
    <lineage>
        <taxon>Eukaryota</taxon>
        <taxon>Metazoa</taxon>
        <taxon>Ecdysozoa</taxon>
        <taxon>Arthropoda</taxon>
        <taxon>Hexapoda</taxon>
        <taxon>Insecta</taxon>
        <taxon>Pterygota</taxon>
        <taxon>Neoptera</taxon>
        <taxon>Paraneoptera</taxon>
        <taxon>Thysanoptera</taxon>
        <taxon>Terebrantia</taxon>
        <taxon>Thripoidea</taxon>
        <taxon>Thripidae</taxon>
        <taxon>Thrips</taxon>
    </lineage>
</organism>
<evidence type="ECO:0000256" key="8">
    <source>
        <dbReference type="SAM" id="Phobius"/>
    </source>
</evidence>
<gene>
    <name evidence="11" type="primary">LOC117643471</name>
</gene>
<dbReference type="RefSeq" id="XP_034238288.1">
    <property type="nucleotide sequence ID" value="XM_034382397.1"/>
</dbReference>
<dbReference type="InParanoid" id="A0A6P8YEY4"/>
<feature type="chain" id="PRO_5028145881" evidence="9">
    <location>
        <begin position="30"/>
        <end position="661"/>
    </location>
</feature>
<keyword evidence="4 8" id="KW-1133">Transmembrane helix</keyword>
<evidence type="ECO:0000256" key="9">
    <source>
        <dbReference type="SAM" id="SignalP"/>
    </source>
</evidence>
<dbReference type="GO" id="GO:0005886">
    <property type="term" value="C:plasma membrane"/>
    <property type="evidence" value="ECO:0007669"/>
    <property type="project" value="UniProtKB-SubCell"/>
</dbReference>
<accession>A0A6P8YEY4</accession>
<evidence type="ECO:0000256" key="7">
    <source>
        <dbReference type="ARBA" id="ARBA00023180"/>
    </source>
</evidence>
<keyword evidence="2" id="KW-1003">Cell membrane</keyword>
<dbReference type="SUPFAM" id="SSF53850">
    <property type="entry name" value="Periplasmic binding protein-like II"/>
    <property type="match status" value="1"/>
</dbReference>
<dbReference type="PANTHER" id="PTHR42643">
    <property type="entry name" value="IONOTROPIC RECEPTOR 20A-RELATED"/>
    <property type="match status" value="1"/>
</dbReference>
<evidence type="ECO:0000256" key="3">
    <source>
        <dbReference type="ARBA" id="ARBA00022692"/>
    </source>
</evidence>
<keyword evidence="5 8" id="KW-0472">Membrane</keyword>
<reference evidence="11" key="1">
    <citation type="submission" date="2025-08" db="UniProtKB">
        <authorList>
            <consortium name="RefSeq"/>
        </authorList>
    </citation>
    <scope>IDENTIFICATION</scope>
    <source>
        <tissue evidence="11">Total insect</tissue>
    </source>
</reference>
<keyword evidence="7" id="KW-0325">Glycoprotein</keyword>
<feature type="transmembrane region" description="Helical" evidence="8">
    <location>
        <begin position="612"/>
        <end position="632"/>
    </location>
</feature>
<sequence>MWLTALRALRAAALASTLAQLCVVPGADAAVKPLKKRVSDEDFVRFLGFLATRYLPADGTLILCRAGEAARLPWVLGALHSLPVMALCPGADNQLPAGRLVAFMVVGTPQYLPQLMAQLSPAADSSRWYSEMMIIVRPDEDADDADTLEPLVQDLMAITWSRSWGQTSVTVVRGEVGTLYAMVPFTNASAVCGSEAPVVAPLASVRITDPAALATLPHKIYAGELVPRDLGGCVVRATVIVSYRDRCGYTAANELPFESRLVVAIMESVAQYRNVKVNWTYVTDQKIVNYGNGTFSDPLRRLNGQTDVVLGVMAMSPSRMQSFRATVSFLQTPIVVTARCPNPTPGRPRHLSKMFRNIWVRGVWGCLLVIGVAVTVVLRVVIARVSRVVPRTPRWWCSVVSAALLDHMAKMCEVVTPAWRMCPAVTSARVLTGTWLLVLLNINVAMKGLLLTEGTVTKPLVMPQTVPELLAAMPNVTVFTTTESLRASVNASGVPLERVVACESEQDVRRCEDRFAREPASAVASSPEPSRLKCLRGCRYSLPTVLVQANYVTYVRKTYVLVDVLDETILRLQNGGLIERLVQLEITKRRSKAKRSQLRQRRQDRTRRRSSFSVDHMIILLAGLAVATLAFLGETATHRLHAIMCPSTIPKKQLAMISSKR</sequence>
<feature type="transmembrane region" description="Helical" evidence="8">
    <location>
        <begin position="358"/>
        <end position="382"/>
    </location>
</feature>
<keyword evidence="10" id="KW-1185">Reference proteome</keyword>
<protein>
    <submittedName>
        <fullName evidence="11">Uncharacterized protein LOC117643471</fullName>
    </submittedName>
</protein>
<comment type="subcellular location">
    <subcellularLocation>
        <location evidence="1">Cell membrane</location>
        <topology evidence="1">Multi-pass membrane protein</topology>
    </subcellularLocation>
</comment>
<evidence type="ECO:0000256" key="5">
    <source>
        <dbReference type="ARBA" id="ARBA00023136"/>
    </source>
</evidence>
<feature type="signal peptide" evidence="9">
    <location>
        <begin position="1"/>
        <end position="29"/>
    </location>
</feature>
<name>A0A6P8YEY4_THRPL</name>
<keyword evidence="9" id="KW-0732">Signal</keyword>
<evidence type="ECO:0000256" key="2">
    <source>
        <dbReference type="ARBA" id="ARBA00022475"/>
    </source>
</evidence>
<evidence type="ECO:0000256" key="6">
    <source>
        <dbReference type="ARBA" id="ARBA00023170"/>
    </source>
</evidence>
<dbReference type="InterPro" id="IPR052192">
    <property type="entry name" value="Insect_Ionotropic_Sensory_Rcpt"/>
</dbReference>
<dbReference type="PANTHER" id="PTHR42643:SF24">
    <property type="entry name" value="IONOTROPIC RECEPTOR 60A"/>
    <property type="match status" value="1"/>
</dbReference>
<evidence type="ECO:0000313" key="11">
    <source>
        <dbReference type="RefSeq" id="XP_034238288.1"/>
    </source>
</evidence>